<evidence type="ECO:0000313" key="4">
    <source>
        <dbReference type="Proteomes" id="UP000549394"/>
    </source>
</evidence>
<dbReference type="OrthoDB" id="9997758at2759"/>
<evidence type="ECO:0000256" key="1">
    <source>
        <dbReference type="ARBA" id="ARBA00022679"/>
    </source>
</evidence>
<keyword evidence="2" id="KW-1133">Transmembrane helix</keyword>
<dbReference type="GO" id="GO:0016020">
    <property type="term" value="C:membrane"/>
    <property type="evidence" value="ECO:0007669"/>
    <property type="project" value="GOC"/>
</dbReference>
<dbReference type="Proteomes" id="UP000549394">
    <property type="component" value="Unassembled WGS sequence"/>
</dbReference>
<dbReference type="GO" id="GO:0051999">
    <property type="term" value="P:mannosyl-inositol phosphorylceramide biosynthetic process"/>
    <property type="evidence" value="ECO:0007669"/>
    <property type="project" value="TreeGrafter"/>
</dbReference>
<dbReference type="Pfam" id="PF04488">
    <property type="entry name" value="Gly_transf_sug"/>
    <property type="match status" value="1"/>
</dbReference>
<keyword evidence="4" id="KW-1185">Reference proteome</keyword>
<dbReference type="PANTHER" id="PTHR32385:SF15">
    <property type="entry name" value="INOSITOL PHOSPHOCERAMIDE MANNOSYLTRANSFERASE 1"/>
    <property type="match status" value="1"/>
</dbReference>
<dbReference type="PANTHER" id="PTHR32385">
    <property type="entry name" value="MANNOSYL PHOSPHORYLINOSITOL CERAMIDE SYNTHASE"/>
    <property type="match status" value="1"/>
</dbReference>
<sequence length="417" mass="49448">MTLFIFNLTRTLNRRQKIGAVTVIAITVIFCLLRYFAYSNNYEVYPYIPTVVIKPRERSASNLKIPRVIHQTWKSLSVPEALRFWILRHANFRLYKILSNLFLNDSVANNTFRYFYKRKVVEKPMTDDLRYSNIPVKDFNIKLTKDYFSWLEKHPEWEYKFWTDEEMRLYVKINSPDLLKLYDSYPHQAYRNDAFRYILLYHDGGLYADLDMEAINNVDEVFLEKDCILSQEPEEHAHFLSDLHSPPLVSNALMGCRKKHPFFKSLLQKLSSAAGLLYWNDVLHATGPYVVTEVYRSYTAGSWFKEAPSDLFLADAVSFHPRMDESMVDKIRQVCIQSQGHEFPSRNFEERQARLCDKILKPRSRRNFSDKPKVYTDHHWTHTWAGRRNDPFGILDAKQKFDISKILILPKPKERIF</sequence>
<dbReference type="SUPFAM" id="SSF53448">
    <property type="entry name" value="Nucleotide-diphospho-sugar transferases"/>
    <property type="match status" value="1"/>
</dbReference>
<dbReference type="Gene3D" id="3.90.550.20">
    <property type="match status" value="1"/>
</dbReference>
<dbReference type="AlphaFoldDB" id="A0A7I8VM61"/>
<dbReference type="InterPro" id="IPR029044">
    <property type="entry name" value="Nucleotide-diphossugar_trans"/>
</dbReference>
<dbReference type="GO" id="GO:0000030">
    <property type="term" value="F:mannosyltransferase activity"/>
    <property type="evidence" value="ECO:0007669"/>
    <property type="project" value="TreeGrafter"/>
</dbReference>
<dbReference type="InterPro" id="IPR051706">
    <property type="entry name" value="Glycosyltransferase_domain"/>
</dbReference>
<keyword evidence="2" id="KW-0472">Membrane</keyword>
<gene>
    <name evidence="3" type="ORF">DGYR_LOCUS5897</name>
</gene>
<dbReference type="InterPro" id="IPR007577">
    <property type="entry name" value="GlycoTrfase_DXD_sugar-bd_CS"/>
</dbReference>
<evidence type="ECO:0000256" key="2">
    <source>
        <dbReference type="SAM" id="Phobius"/>
    </source>
</evidence>
<proteinExistence type="predicted"/>
<reference evidence="3 4" key="1">
    <citation type="submission" date="2020-08" db="EMBL/GenBank/DDBJ databases">
        <authorList>
            <person name="Hejnol A."/>
        </authorList>
    </citation>
    <scope>NUCLEOTIDE SEQUENCE [LARGE SCALE GENOMIC DNA]</scope>
</reference>
<organism evidence="3 4">
    <name type="scientific">Dimorphilus gyrociliatus</name>
    <dbReference type="NCBI Taxonomy" id="2664684"/>
    <lineage>
        <taxon>Eukaryota</taxon>
        <taxon>Metazoa</taxon>
        <taxon>Spiralia</taxon>
        <taxon>Lophotrochozoa</taxon>
        <taxon>Annelida</taxon>
        <taxon>Polychaeta</taxon>
        <taxon>Polychaeta incertae sedis</taxon>
        <taxon>Dinophilidae</taxon>
        <taxon>Dimorphilus</taxon>
    </lineage>
</organism>
<keyword evidence="1" id="KW-0808">Transferase</keyword>
<feature type="transmembrane region" description="Helical" evidence="2">
    <location>
        <begin position="18"/>
        <end position="37"/>
    </location>
</feature>
<evidence type="ECO:0000313" key="3">
    <source>
        <dbReference type="EMBL" id="CAD5117363.1"/>
    </source>
</evidence>
<comment type="caution">
    <text evidence="3">The sequence shown here is derived from an EMBL/GenBank/DDBJ whole genome shotgun (WGS) entry which is preliminary data.</text>
</comment>
<name>A0A7I8VM61_9ANNE</name>
<accession>A0A7I8VM61</accession>
<protein>
    <submittedName>
        <fullName evidence="3">DgyrCDS6142</fullName>
    </submittedName>
</protein>
<dbReference type="EMBL" id="CAJFCJ010000007">
    <property type="protein sequence ID" value="CAD5117363.1"/>
    <property type="molecule type" value="Genomic_DNA"/>
</dbReference>
<keyword evidence="2" id="KW-0812">Transmembrane</keyword>